<dbReference type="SUPFAM" id="SSF143011">
    <property type="entry name" value="RelE-like"/>
    <property type="match status" value="1"/>
</dbReference>
<protein>
    <submittedName>
        <fullName evidence="2">Type II toxin-antitoxin system RelE/ParE family toxin</fullName>
    </submittedName>
</protein>
<sequence length="115" mass="13201">MWEVKFCEEAKRDLRKLDNSIAKQVLAGIKKVSQNPLPQSEGGYGKPLGSHNATELTGFFKIKYRGIGIRVVYTIVRQKNVMNIIVVSLRADDESYKEAEKRKQKYGKEVHEDIF</sequence>
<accession>A0ABS0A048</accession>
<evidence type="ECO:0000313" key="3">
    <source>
        <dbReference type="Proteomes" id="UP000614200"/>
    </source>
</evidence>
<keyword evidence="3" id="KW-1185">Reference proteome</keyword>
<name>A0ABS0A048_9FIRM</name>
<evidence type="ECO:0000256" key="1">
    <source>
        <dbReference type="ARBA" id="ARBA00022649"/>
    </source>
</evidence>
<gene>
    <name evidence="2" type="ORF">ISU02_23450</name>
</gene>
<dbReference type="InterPro" id="IPR007712">
    <property type="entry name" value="RelE/ParE_toxin"/>
</dbReference>
<proteinExistence type="predicted"/>
<dbReference type="Proteomes" id="UP000614200">
    <property type="component" value="Unassembled WGS sequence"/>
</dbReference>
<reference evidence="2 3" key="1">
    <citation type="submission" date="2020-11" db="EMBL/GenBank/DDBJ databases">
        <title>Fusibacter basophilias sp. nov.</title>
        <authorList>
            <person name="Qiu D."/>
        </authorList>
    </citation>
    <scope>NUCLEOTIDE SEQUENCE [LARGE SCALE GENOMIC DNA]</scope>
    <source>
        <strain evidence="2 3">Q10-2</strain>
    </source>
</reference>
<dbReference type="Pfam" id="PF05016">
    <property type="entry name" value="ParE_toxin"/>
    <property type="match status" value="1"/>
</dbReference>
<organism evidence="2 3">
    <name type="scientific">Fusibacter ferrireducens</name>
    <dbReference type="NCBI Taxonomy" id="2785058"/>
    <lineage>
        <taxon>Bacteria</taxon>
        <taxon>Bacillati</taxon>
        <taxon>Bacillota</taxon>
        <taxon>Clostridia</taxon>
        <taxon>Eubacteriales</taxon>
        <taxon>Eubacteriales Family XII. Incertae Sedis</taxon>
        <taxon>Fusibacter</taxon>
    </lineage>
</organism>
<evidence type="ECO:0000313" key="2">
    <source>
        <dbReference type="EMBL" id="MBF4696065.1"/>
    </source>
</evidence>
<dbReference type="RefSeq" id="WP_194704300.1">
    <property type="nucleotide sequence ID" value="NZ_JADKNH010000032.1"/>
</dbReference>
<comment type="caution">
    <text evidence="2">The sequence shown here is derived from an EMBL/GenBank/DDBJ whole genome shotgun (WGS) entry which is preliminary data.</text>
</comment>
<dbReference type="Gene3D" id="3.30.2310.20">
    <property type="entry name" value="RelE-like"/>
    <property type="match status" value="1"/>
</dbReference>
<keyword evidence="1" id="KW-1277">Toxin-antitoxin system</keyword>
<dbReference type="EMBL" id="JADKNH010000032">
    <property type="protein sequence ID" value="MBF4696065.1"/>
    <property type="molecule type" value="Genomic_DNA"/>
</dbReference>
<dbReference type="InterPro" id="IPR035093">
    <property type="entry name" value="RelE/ParE_toxin_dom_sf"/>
</dbReference>